<keyword evidence="8" id="KW-0325">Glycoprotein</keyword>
<dbReference type="GO" id="GO:0000139">
    <property type="term" value="C:Golgi membrane"/>
    <property type="evidence" value="ECO:0007669"/>
    <property type="project" value="UniProtKB-SubCell"/>
</dbReference>
<evidence type="ECO:0008006" key="11">
    <source>
        <dbReference type="Google" id="ProtNLM"/>
    </source>
</evidence>
<evidence type="ECO:0000256" key="7">
    <source>
        <dbReference type="ARBA" id="ARBA00023136"/>
    </source>
</evidence>
<dbReference type="Pfam" id="PF03567">
    <property type="entry name" value="Sulfotransfer_2"/>
    <property type="match status" value="1"/>
</dbReference>
<feature type="region of interest" description="Disordered" evidence="9">
    <location>
        <begin position="183"/>
        <end position="276"/>
    </location>
</feature>
<keyword evidence="4" id="KW-0812">Transmembrane</keyword>
<dbReference type="InterPro" id="IPR018011">
    <property type="entry name" value="Carb_sulfotrans_8-10"/>
</dbReference>
<feature type="compositionally biased region" description="Low complexity" evidence="9">
    <location>
        <begin position="207"/>
        <end position="217"/>
    </location>
</feature>
<keyword evidence="5" id="KW-1133">Transmembrane helix</keyword>
<keyword evidence="7" id="KW-0472">Membrane</keyword>
<feature type="compositionally biased region" description="Low complexity" evidence="9">
    <location>
        <begin position="183"/>
        <end position="198"/>
    </location>
</feature>
<dbReference type="EMBL" id="GBEZ01007759">
    <property type="protein sequence ID" value="JAC77724.1"/>
    <property type="molecule type" value="Transcribed_RNA"/>
</dbReference>
<proteinExistence type="inferred from homology"/>
<evidence type="ECO:0000256" key="3">
    <source>
        <dbReference type="ARBA" id="ARBA00022679"/>
    </source>
</evidence>
<evidence type="ECO:0000256" key="2">
    <source>
        <dbReference type="ARBA" id="ARBA00006339"/>
    </source>
</evidence>
<comment type="similarity">
    <text evidence="2">Belongs to the sulfotransferase 2 family.</text>
</comment>
<keyword evidence="6" id="KW-0333">Golgi apparatus</keyword>
<feature type="compositionally biased region" description="Low complexity" evidence="9">
    <location>
        <begin position="225"/>
        <end position="241"/>
    </location>
</feature>
<organism evidence="10">
    <name type="scientific">Tetraselmis sp. GSL018</name>
    <dbReference type="NCBI Taxonomy" id="582737"/>
    <lineage>
        <taxon>Eukaryota</taxon>
        <taxon>Viridiplantae</taxon>
        <taxon>Chlorophyta</taxon>
        <taxon>core chlorophytes</taxon>
        <taxon>Chlorodendrophyceae</taxon>
        <taxon>Chlorodendrales</taxon>
        <taxon>Chlorodendraceae</taxon>
        <taxon>Tetraselmis</taxon>
    </lineage>
</organism>
<evidence type="ECO:0000256" key="1">
    <source>
        <dbReference type="ARBA" id="ARBA00004323"/>
    </source>
</evidence>
<comment type="subcellular location">
    <subcellularLocation>
        <location evidence="1">Golgi apparatus membrane</location>
        <topology evidence="1">Single-pass type II membrane protein</topology>
    </subcellularLocation>
</comment>
<dbReference type="AlphaFoldDB" id="A0A061S402"/>
<evidence type="ECO:0000256" key="4">
    <source>
        <dbReference type="ARBA" id="ARBA00022692"/>
    </source>
</evidence>
<evidence type="ECO:0000313" key="10">
    <source>
        <dbReference type="EMBL" id="JAC77724.1"/>
    </source>
</evidence>
<dbReference type="InterPro" id="IPR005331">
    <property type="entry name" value="Sulfotransferase"/>
</dbReference>
<keyword evidence="3" id="KW-0808">Transferase</keyword>
<protein>
    <recommendedName>
        <fullName evidence="11">Carbohydrate sulfotransferase</fullName>
    </recommendedName>
</protein>
<evidence type="ECO:0000256" key="8">
    <source>
        <dbReference type="ARBA" id="ARBA00023180"/>
    </source>
</evidence>
<evidence type="ECO:0000256" key="5">
    <source>
        <dbReference type="ARBA" id="ARBA00022989"/>
    </source>
</evidence>
<name>A0A061S402_9CHLO</name>
<dbReference type="GO" id="GO:0016051">
    <property type="term" value="P:carbohydrate biosynthetic process"/>
    <property type="evidence" value="ECO:0007669"/>
    <property type="project" value="InterPro"/>
</dbReference>
<evidence type="ECO:0000256" key="6">
    <source>
        <dbReference type="ARBA" id="ARBA00023034"/>
    </source>
</evidence>
<gene>
    <name evidence="10" type="ORF">TSPGSL018_16925</name>
</gene>
<evidence type="ECO:0000256" key="9">
    <source>
        <dbReference type="SAM" id="MobiDB-lite"/>
    </source>
</evidence>
<accession>A0A061S402</accession>
<dbReference type="PANTHER" id="PTHR12137">
    <property type="entry name" value="CARBOHYDRATE SULFOTRANSFERASE"/>
    <property type="match status" value="1"/>
</dbReference>
<dbReference type="GO" id="GO:0008146">
    <property type="term" value="F:sulfotransferase activity"/>
    <property type="evidence" value="ECO:0007669"/>
    <property type="project" value="InterPro"/>
</dbReference>
<sequence>MCTIPKNGCTQWKRLILKAMGHNSSVYLDEKASHLTVHGGQYKYLPRVLKRRMLDSLEDESTFRVVFSRNPFVRLLSSYLNKLVKANDRHRLRQKLGLDVWSDNLTFADSVSALQRWADAVPGGLALSSGIDHHFALQSSFCGLANDNQSQLHYDWVLKTEEINSWYPCLVDALNLSAVVGQGPSASSARRAGRATGRPGRGGSLGTDGTRPTTGRRASGGCGCTTTASSSDGSPSSTPPTLRFLDTRRGSASLATGHPRSRAGTGWTEGAAPPAE</sequence>
<reference evidence="10" key="1">
    <citation type="submission" date="2014-05" db="EMBL/GenBank/DDBJ databases">
        <title>The transcriptome of the halophilic microalga Tetraselmis sp. GSL018 isolated from the Great Salt Lake, Utah.</title>
        <authorList>
            <person name="Jinkerson R.E."/>
            <person name="D'Adamo S."/>
            <person name="Posewitz M.C."/>
        </authorList>
    </citation>
    <scope>NUCLEOTIDE SEQUENCE</scope>
    <source>
        <strain evidence="10">GSL018</strain>
    </source>
</reference>
<dbReference type="PANTHER" id="PTHR12137:SF54">
    <property type="entry name" value="CARBOHYDRATE SULFOTRANSFERASE"/>
    <property type="match status" value="1"/>
</dbReference>